<feature type="transmembrane region" description="Helical" evidence="1">
    <location>
        <begin position="154"/>
        <end position="172"/>
    </location>
</feature>
<evidence type="ECO:0008006" key="4">
    <source>
        <dbReference type="Google" id="ProtNLM"/>
    </source>
</evidence>
<organism evidence="2 3">
    <name type="scientific">Paramecium octaurelia</name>
    <dbReference type="NCBI Taxonomy" id="43137"/>
    <lineage>
        <taxon>Eukaryota</taxon>
        <taxon>Sar</taxon>
        <taxon>Alveolata</taxon>
        <taxon>Ciliophora</taxon>
        <taxon>Intramacronucleata</taxon>
        <taxon>Oligohymenophorea</taxon>
        <taxon>Peniculida</taxon>
        <taxon>Parameciidae</taxon>
        <taxon>Paramecium</taxon>
    </lineage>
</organism>
<accession>A0A8S1SDV4</accession>
<dbReference type="EMBL" id="CAJJDP010000007">
    <property type="protein sequence ID" value="CAD8137339.1"/>
    <property type="molecule type" value="Genomic_DNA"/>
</dbReference>
<evidence type="ECO:0000256" key="1">
    <source>
        <dbReference type="SAM" id="Phobius"/>
    </source>
</evidence>
<dbReference type="OrthoDB" id="300286at2759"/>
<feature type="transmembrane region" description="Helical" evidence="1">
    <location>
        <begin position="30"/>
        <end position="46"/>
    </location>
</feature>
<keyword evidence="1" id="KW-1133">Transmembrane helix</keyword>
<gene>
    <name evidence="2" type="ORF">POCTA_138.1.T0080333</name>
</gene>
<protein>
    <recommendedName>
        <fullName evidence="4">Transmembrane protein</fullName>
    </recommendedName>
</protein>
<dbReference type="AlphaFoldDB" id="A0A8S1SDV4"/>
<keyword evidence="1" id="KW-0472">Membrane</keyword>
<keyword evidence="1" id="KW-0812">Transmembrane</keyword>
<reference evidence="2" key="1">
    <citation type="submission" date="2021-01" db="EMBL/GenBank/DDBJ databases">
        <authorList>
            <consortium name="Genoscope - CEA"/>
            <person name="William W."/>
        </authorList>
    </citation>
    <scope>NUCLEOTIDE SEQUENCE</scope>
</reference>
<evidence type="ECO:0000313" key="2">
    <source>
        <dbReference type="EMBL" id="CAD8137339.1"/>
    </source>
</evidence>
<sequence>MNFITLRFNNSDFEHRYSSQRKSLQKQSQTVYRLFLIILISLEILGNIVQKLWFETILNVFALLIMLLSYIFKQQLASLNNTLTLIAILIYNIQHPIKYGFLKQSSDKEVLQGYFICLGTLGIISQWSYLMKTFITIVILILNITSICLDSDHWRQVLIFTLSSIIAIYSFYINEQQTRISFIIMNNKDIIEENLYKQIEIQSYIIHYNLRQNQFDLIRQNRASQITENKQQNFINLIRNMKVILFSQRRRKSIIQSSQMLNPTNKLNLEQFLFYLFMNHEKMQEITKNCTVDNQTYELIGLIGLDVHHIKIIRTQDTKPCLIILIKENRKESQNKSLKYKLKISNKLLNQVQESIQSRIRICLIYLKQILSSEMLKNNTQLMSDNKKIILFLNSQITKTYTDINNIQDFANLNSKFTKVVLNHFDLSNCIQECISIFNVLFPKNHEKKIKFISHLTDNRIYTDQKKLKQLLFNCLFFIFQNTEQITIELKDEESNDDLNQKFIKFEIIYSGSIFTAEKISKLPILNPQSLEELRHNSYQQLHLEIPIALMIIRQIGPYKQIQFKQNAVQKQNMLSFYVFRSLEDFHLIPIISLHPSDNLITNQKLFKKSSNVNKIEKQKYYPTEEPHLETFRQISEQMISKF</sequence>
<dbReference type="OMA" id="NHEKMQE"/>
<evidence type="ECO:0000313" key="3">
    <source>
        <dbReference type="Proteomes" id="UP000683925"/>
    </source>
</evidence>
<dbReference type="Proteomes" id="UP000683925">
    <property type="component" value="Unassembled WGS sequence"/>
</dbReference>
<proteinExistence type="predicted"/>
<keyword evidence="3" id="KW-1185">Reference proteome</keyword>
<comment type="caution">
    <text evidence="2">The sequence shown here is derived from an EMBL/GenBank/DDBJ whole genome shotgun (WGS) entry which is preliminary data.</text>
</comment>
<feature type="transmembrane region" description="Helical" evidence="1">
    <location>
        <begin position="113"/>
        <end position="142"/>
    </location>
</feature>
<feature type="transmembrane region" description="Helical" evidence="1">
    <location>
        <begin position="76"/>
        <end position="93"/>
    </location>
</feature>
<name>A0A8S1SDV4_PAROT</name>
<feature type="transmembrane region" description="Helical" evidence="1">
    <location>
        <begin position="52"/>
        <end position="71"/>
    </location>
</feature>